<dbReference type="Gene3D" id="3.30.200.20">
    <property type="entry name" value="Phosphorylase Kinase, domain 1"/>
    <property type="match status" value="1"/>
</dbReference>
<dbReference type="InterPro" id="IPR017441">
    <property type="entry name" value="Protein_kinase_ATP_BS"/>
</dbReference>
<keyword evidence="5" id="KW-0418">Kinase</keyword>
<evidence type="ECO:0000256" key="3">
    <source>
        <dbReference type="ARBA" id="ARBA00022679"/>
    </source>
</evidence>
<evidence type="ECO:0000256" key="4">
    <source>
        <dbReference type="ARBA" id="ARBA00022741"/>
    </source>
</evidence>
<evidence type="ECO:0000313" key="11">
    <source>
        <dbReference type="Proteomes" id="UP001500443"/>
    </source>
</evidence>
<feature type="compositionally biased region" description="Basic and acidic residues" evidence="8">
    <location>
        <begin position="298"/>
        <end position="313"/>
    </location>
</feature>
<accession>A0ABN2XCG9</accession>
<dbReference type="InterPro" id="IPR000719">
    <property type="entry name" value="Prot_kinase_dom"/>
</dbReference>
<dbReference type="RefSeq" id="WP_344287578.1">
    <property type="nucleotide sequence ID" value="NZ_BAAAPF010000006.1"/>
</dbReference>
<keyword evidence="2" id="KW-0723">Serine/threonine-protein kinase</keyword>
<evidence type="ECO:0000256" key="5">
    <source>
        <dbReference type="ARBA" id="ARBA00022777"/>
    </source>
</evidence>
<dbReference type="PROSITE" id="PS00107">
    <property type="entry name" value="PROTEIN_KINASE_ATP"/>
    <property type="match status" value="1"/>
</dbReference>
<gene>
    <name evidence="10" type="ORF">GCM10009802_06090</name>
</gene>
<dbReference type="CDD" id="cd14014">
    <property type="entry name" value="STKc_PknB_like"/>
    <property type="match status" value="1"/>
</dbReference>
<dbReference type="SMART" id="SM00220">
    <property type="entry name" value="S_TKc"/>
    <property type="match status" value="1"/>
</dbReference>
<dbReference type="InterPro" id="IPR008271">
    <property type="entry name" value="Ser/Thr_kinase_AS"/>
</dbReference>
<organism evidence="10 11">
    <name type="scientific">Streptomyces synnematoformans</name>
    <dbReference type="NCBI Taxonomy" id="415721"/>
    <lineage>
        <taxon>Bacteria</taxon>
        <taxon>Bacillati</taxon>
        <taxon>Actinomycetota</taxon>
        <taxon>Actinomycetes</taxon>
        <taxon>Kitasatosporales</taxon>
        <taxon>Streptomycetaceae</taxon>
        <taxon>Streptomyces</taxon>
    </lineage>
</organism>
<dbReference type="PANTHER" id="PTHR43289:SF6">
    <property type="entry name" value="SERINE_THREONINE-PROTEIN KINASE NEKL-3"/>
    <property type="match status" value="1"/>
</dbReference>
<dbReference type="EC" id="2.7.11.1" evidence="1"/>
<comment type="caution">
    <text evidence="10">The sequence shown here is derived from an EMBL/GenBank/DDBJ whole genome shotgun (WGS) entry which is preliminary data.</text>
</comment>
<protein>
    <recommendedName>
        <fullName evidence="1">non-specific serine/threonine protein kinase</fullName>
        <ecNumber evidence="1">2.7.11.1</ecNumber>
    </recommendedName>
</protein>
<keyword evidence="3" id="KW-0808">Transferase</keyword>
<evidence type="ECO:0000256" key="1">
    <source>
        <dbReference type="ARBA" id="ARBA00012513"/>
    </source>
</evidence>
<dbReference type="EMBL" id="BAAAPF010000006">
    <property type="protein sequence ID" value="GAA2109609.1"/>
    <property type="molecule type" value="Genomic_DNA"/>
</dbReference>
<keyword evidence="4 7" id="KW-0547">Nucleotide-binding</keyword>
<feature type="domain" description="Protein kinase" evidence="9">
    <location>
        <begin position="11"/>
        <end position="286"/>
    </location>
</feature>
<dbReference type="SUPFAM" id="SSF56112">
    <property type="entry name" value="Protein kinase-like (PK-like)"/>
    <property type="match status" value="1"/>
</dbReference>
<keyword evidence="6 7" id="KW-0067">ATP-binding</keyword>
<dbReference type="PROSITE" id="PS50011">
    <property type="entry name" value="PROTEIN_KINASE_DOM"/>
    <property type="match status" value="1"/>
</dbReference>
<evidence type="ECO:0000256" key="6">
    <source>
        <dbReference type="ARBA" id="ARBA00022840"/>
    </source>
</evidence>
<dbReference type="PROSITE" id="PS00108">
    <property type="entry name" value="PROTEIN_KINASE_ST"/>
    <property type="match status" value="1"/>
</dbReference>
<dbReference type="InterPro" id="IPR011009">
    <property type="entry name" value="Kinase-like_dom_sf"/>
</dbReference>
<dbReference type="PANTHER" id="PTHR43289">
    <property type="entry name" value="MITOGEN-ACTIVATED PROTEIN KINASE KINASE KINASE 20-RELATED"/>
    <property type="match status" value="1"/>
</dbReference>
<proteinExistence type="predicted"/>
<evidence type="ECO:0000256" key="7">
    <source>
        <dbReference type="PROSITE-ProRule" id="PRU10141"/>
    </source>
</evidence>
<name>A0ABN2XCG9_9ACTN</name>
<feature type="region of interest" description="Disordered" evidence="8">
    <location>
        <begin position="290"/>
        <end position="333"/>
    </location>
</feature>
<evidence type="ECO:0000256" key="8">
    <source>
        <dbReference type="SAM" id="MobiDB-lite"/>
    </source>
</evidence>
<dbReference type="Pfam" id="PF00069">
    <property type="entry name" value="Pkinase"/>
    <property type="match status" value="1"/>
</dbReference>
<evidence type="ECO:0000313" key="10">
    <source>
        <dbReference type="EMBL" id="GAA2109609.1"/>
    </source>
</evidence>
<evidence type="ECO:0000256" key="2">
    <source>
        <dbReference type="ARBA" id="ARBA00022527"/>
    </source>
</evidence>
<reference evidence="10 11" key="1">
    <citation type="journal article" date="2019" name="Int. J. Syst. Evol. Microbiol.">
        <title>The Global Catalogue of Microorganisms (GCM) 10K type strain sequencing project: providing services to taxonomists for standard genome sequencing and annotation.</title>
        <authorList>
            <consortium name="The Broad Institute Genomics Platform"/>
            <consortium name="The Broad Institute Genome Sequencing Center for Infectious Disease"/>
            <person name="Wu L."/>
            <person name="Ma J."/>
        </authorList>
    </citation>
    <scope>NUCLEOTIDE SEQUENCE [LARGE SCALE GENOMIC DNA]</scope>
    <source>
        <strain evidence="10 11">JCM 15481</strain>
    </source>
</reference>
<sequence>METGSVLSGRYRLTEPLGRGGSAQVWSAHDRVTDEQVAVKILRLDTDTDGWTDAEERRRERREREARFRRERKLLAELRHPAIPPLRDHGFHEGEPYVVMEYIDGLSLRRFLARYAPLPQAVAVAIAVALAEALKCAHDAGVVHRDLKPDNVVIAGDGNVKLIDFGIAFLTRPGATRYTAAGWTPGSVGYMAPEQLSGVREVTATTDLYAFGCIFFELLTGGQPFHDLPDRNRSIQHLHDEPRRVRDARAGIDGELDELTWRLLRKEPQSRLWGVDEVLATLRRHLPRAGALAPNPKVEPDPSERYRRPRGDAPHAAPPPARPAASRRRPAHRADGWLSRAEFGQLSMQARTELREHGPGPSLADLRTRLPAAVAAWGARDPAVCRAQLLCADGERISGHWEAARVRYEAVITALRDHAVRDLDEIALEARLGAAECRIPSGELPTAIKRWGSAVREVAAEHSDSGELVERSREVGLELSENGFEHEVQPLLDLLPGE</sequence>
<evidence type="ECO:0000259" key="9">
    <source>
        <dbReference type="PROSITE" id="PS50011"/>
    </source>
</evidence>
<dbReference type="Gene3D" id="1.10.510.10">
    <property type="entry name" value="Transferase(Phosphotransferase) domain 1"/>
    <property type="match status" value="1"/>
</dbReference>
<feature type="binding site" evidence="7">
    <location>
        <position position="40"/>
    </location>
    <ligand>
        <name>ATP</name>
        <dbReference type="ChEBI" id="CHEBI:30616"/>
    </ligand>
</feature>
<keyword evidence="11" id="KW-1185">Reference proteome</keyword>
<dbReference type="Proteomes" id="UP001500443">
    <property type="component" value="Unassembled WGS sequence"/>
</dbReference>